<dbReference type="OrthoDB" id="103454at2759"/>
<evidence type="ECO:0000256" key="1">
    <source>
        <dbReference type="ARBA" id="ARBA00004123"/>
    </source>
</evidence>
<organism evidence="4 5">
    <name type="scientific">Pteropus vampyrus</name>
    <name type="common">Large flying fox</name>
    <dbReference type="NCBI Taxonomy" id="132908"/>
    <lineage>
        <taxon>Eukaryota</taxon>
        <taxon>Metazoa</taxon>
        <taxon>Chordata</taxon>
        <taxon>Craniata</taxon>
        <taxon>Vertebrata</taxon>
        <taxon>Euteleostomi</taxon>
        <taxon>Mammalia</taxon>
        <taxon>Eutheria</taxon>
        <taxon>Laurasiatheria</taxon>
        <taxon>Chiroptera</taxon>
        <taxon>Yinpterochiroptera</taxon>
        <taxon>Pteropodoidea</taxon>
        <taxon>Pteropodidae</taxon>
        <taxon>Pteropodinae</taxon>
        <taxon>Pteropus</taxon>
    </lineage>
</organism>
<sequence length="142" mass="15815">MATRLLLCEHAEKLSAAIVLKNHHSRLPDLVNTALLMALSRRDHEVPPSLTPADVFFREVSQVDTICECLLEHEEQVLRGTALDAAEWAEVVVDVNNILKVVSQVDTICECLLEHEEQVLRGTALDAAEWAEVVVDVNNILK</sequence>
<protein>
    <submittedName>
        <fullName evidence="5">Nuclear pore complex protein Nup133-like</fullName>
    </submittedName>
</protein>
<dbReference type="Proteomes" id="UP000515202">
    <property type="component" value="Unplaced"/>
</dbReference>
<keyword evidence="2" id="KW-0813">Transport</keyword>
<dbReference type="InterPro" id="IPR037624">
    <property type="entry name" value="Nup133-like"/>
</dbReference>
<comment type="subcellular location">
    <subcellularLocation>
        <location evidence="1">Nucleus</location>
    </subcellularLocation>
</comment>
<dbReference type="PANTHER" id="PTHR13405:SF11">
    <property type="entry name" value="NUCLEAR PORE COMPLEX PROTEIN NUP133"/>
    <property type="match status" value="1"/>
</dbReference>
<evidence type="ECO:0000313" key="4">
    <source>
        <dbReference type="Proteomes" id="UP000515202"/>
    </source>
</evidence>
<accession>A0A6P6C5G4</accession>
<dbReference type="GO" id="GO:0031080">
    <property type="term" value="C:nuclear pore outer ring"/>
    <property type="evidence" value="ECO:0007669"/>
    <property type="project" value="TreeGrafter"/>
</dbReference>
<name>A0A6P6C5G4_PTEVA</name>
<keyword evidence="3" id="KW-0539">Nucleus</keyword>
<dbReference type="AlphaFoldDB" id="A0A6P6C5G4"/>
<dbReference type="GO" id="GO:0000972">
    <property type="term" value="P:transcription-dependent tethering of RNA polymerase II gene DNA at nuclear periphery"/>
    <property type="evidence" value="ECO:0007669"/>
    <property type="project" value="TreeGrafter"/>
</dbReference>
<feature type="non-terminal residue" evidence="5">
    <location>
        <position position="142"/>
    </location>
</feature>
<dbReference type="GO" id="GO:0016973">
    <property type="term" value="P:poly(A)+ mRNA export from nucleus"/>
    <property type="evidence" value="ECO:0007669"/>
    <property type="project" value="TreeGrafter"/>
</dbReference>
<evidence type="ECO:0000256" key="3">
    <source>
        <dbReference type="ARBA" id="ARBA00023242"/>
    </source>
</evidence>
<evidence type="ECO:0000313" key="5">
    <source>
        <dbReference type="RefSeq" id="XP_023382587.1"/>
    </source>
</evidence>
<dbReference type="PANTHER" id="PTHR13405">
    <property type="entry name" value="NUCLEAR PORE COMPLEX PROTEIN NUP133"/>
    <property type="match status" value="1"/>
</dbReference>
<evidence type="ECO:0000256" key="2">
    <source>
        <dbReference type="ARBA" id="ARBA00022448"/>
    </source>
</evidence>
<dbReference type="KEGG" id="pvp:105310680"/>
<keyword evidence="4" id="KW-1185">Reference proteome</keyword>
<dbReference type="GO" id="GO:0006606">
    <property type="term" value="P:protein import into nucleus"/>
    <property type="evidence" value="ECO:0007669"/>
    <property type="project" value="TreeGrafter"/>
</dbReference>
<dbReference type="GeneID" id="105310680"/>
<reference evidence="5" key="1">
    <citation type="submission" date="2025-08" db="UniProtKB">
        <authorList>
            <consortium name="RefSeq"/>
        </authorList>
    </citation>
    <scope>IDENTIFICATION</scope>
    <source>
        <tissue evidence="5">Kidney</tissue>
    </source>
</reference>
<dbReference type="GO" id="GO:0017056">
    <property type="term" value="F:structural constituent of nuclear pore"/>
    <property type="evidence" value="ECO:0007669"/>
    <property type="project" value="InterPro"/>
</dbReference>
<proteinExistence type="predicted"/>
<gene>
    <name evidence="5" type="primary">LOC105310680</name>
</gene>
<dbReference type="RefSeq" id="XP_023382587.1">
    <property type="nucleotide sequence ID" value="XM_023526819.1"/>
</dbReference>